<feature type="transmembrane region" description="Helical" evidence="8">
    <location>
        <begin position="541"/>
        <end position="566"/>
    </location>
</feature>
<name>A0ABY4ZUB4_9CAUL</name>
<dbReference type="InterPro" id="IPR000109">
    <property type="entry name" value="POT_fam"/>
</dbReference>
<evidence type="ECO:0000256" key="5">
    <source>
        <dbReference type="ARBA" id="ARBA00022989"/>
    </source>
</evidence>
<keyword evidence="5 8" id="KW-1133">Transmembrane helix</keyword>
<evidence type="ECO:0000313" key="9">
    <source>
        <dbReference type="EMBL" id="USQ96382.1"/>
    </source>
</evidence>
<keyword evidence="10" id="KW-1185">Reference proteome</keyword>
<feature type="transmembrane region" description="Helical" evidence="8">
    <location>
        <begin position="45"/>
        <end position="62"/>
    </location>
</feature>
<evidence type="ECO:0000313" key="10">
    <source>
        <dbReference type="Proteomes" id="UP001057520"/>
    </source>
</evidence>
<feature type="transmembrane region" description="Helical" evidence="8">
    <location>
        <begin position="448"/>
        <end position="467"/>
    </location>
</feature>
<feature type="transmembrane region" description="Helical" evidence="8">
    <location>
        <begin position="505"/>
        <end position="529"/>
    </location>
</feature>
<dbReference type="Proteomes" id="UP001057520">
    <property type="component" value="Chromosome"/>
</dbReference>
<feature type="transmembrane region" description="Helical" evidence="8">
    <location>
        <begin position="311"/>
        <end position="328"/>
    </location>
</feature>
<dbReference type="Gene3D" id="1.20.1250.20">
    <property type="entry name" value="MFS general substrate transporter like domains"/>
    <property type="match status" value="2"/>
</dbReference>
<dbReference type="InterPro" id="IPR036259">
    <property type="entry name" value="MFS_trans_sf"/>
</dbReference>
<evidence type="ECO:0000256" key="2">
    <source>
        <dbReference type="ARBA" id="ARBA00005982"/>
    </source>
</evidence>
<keyword evidence="6 8" id="KW-0472">Membrane</keyword>
<comment type="similarity">
    <text evidence="2 7">Belongs to the major facilitator superfamily. Proton-dependent oligopeptide transporter (POT/PTR) (TC 2.A.17) family.</text>
</comment>
<evidence type="ECO:0000256" key="6">
    <source>
        <dbReference type="ARBA" id="ARBA00023136"/>
    </source>
</evidence>
<dbReference type="EMBL" id="CP096040">
    <property type="protein sequence ID" value="USQ96382.1"/>
    <property type="molecule type" value="Genomic_DNA"/>
</dbReference>
<comment type="subcellular location">
    <subcellularLocation>
        <location evidence="1 7">Membrane</location>
        <topology evidence="1 7">Multi-pass membrane protein</topology>
    </subcellularLocation>
</comment>
<dbReference type="PROSITE" id="PS01022">
    <property type="entry name" value="PTR2_1"/>
    <property type="match status" value="1"/>
</dbReference>
<evidence type="ECO:0000256" key="7">
    <source>
        <dbReference type="RuleBase" id="RU003755"/>
    </source>
</evidence>
<feature type="transmembrane region" description="Helical" evidence="8">
    <location>
        <begin position="586"/>
        <end position="606"/>
    </location>
</feature>
<feature type="transmembrane region" description="Helical" evidence="8">
    <location>
        <begin position="193"/>
        <end position="216"/>
    </location>
</feature>
<feature type="transmembrane region" description="Helical" evidence="8">
    <location>
        <begin position="263"/>
        <end position="282"/>
    </location>
</feature>
<feature type="transmembrane region" description="Helical" evidence="8">
    <location>
        <begin position="6"/>
        <end position="24"/>
    </location>
</feature>
<keyword evidence="3 7" id="KW-0812">Transmembrane</keyword>
<dbReference type="CDD" id="cd17346">
    <property type="entry name" value="MFS_DtpA_like"/>
    <property type="match status" value="1"/>
</dbReference>
<evidence type="ECO:0000256" key="4">
    <source>
        <dbReference type="ARBA" id="ARBA00022856"/>
    </source>
</evidence>
<keyword evidence="4" id="KW-0653">Protein transport</keyword>
<dbReference type="PROSITE" id="PS01023">
    <property type="entry name" value="PTR2_2"/>
    <property type="match status" value="1"/>
</dbReference>
<protein>
    <submittedName>
        <fullName evidence="9">Oligopeptide:H+ symporter</fullName>
    </submittedName>
</protein>
<sequence>MNIVIAAGILVTLVTGIPVVIQLLKGHPRGLIICFLAEMWERFSYYGMRGLLIFYLTQHFLFDPKVASGHYGAYTSLVYIVPLLGGFLADRYLGTRKAVAFGAILLVAGHLAMAVEGKPAVQTLTYAGQTYTFQADGRGDERVAKMIVAGKPYDVTATEKGDFAIKDLPADAGLPAVLLKGQYKLDVTGRDPLYLNIFWLALSLIIVGVGFMKSNVAALVGQLYPQGDPRRDPGFTLYYYGINLGSFWAAILCGILGVNIGWWAGFGAAGLGMLAGFVIFVLGKPWLLGKGEPPEGANLKEKVAGPITRELVIYGVSILAVIAVFLVVQRTPVVNVTLLAGMFGSLGYILWFAFAKCQKVERERLLLATVLVLGAVVFWTLFEQAGSSLNLFAATNVDLKLLSKPVEWFGGSVVLGAPSQLAAAGISTAGKFWVNTDFNAAQTQAINAGWILIFAPVFAALWTLLTARGVNPNPMIKFGLSLIQVGAGFLILLVGANFADGAFRMPLVFLVLMYMLHTGGEMCMSPVGLSQMTKLSPLHMVSFVMAVWYMALAMANLFGSWIAAIASTETIGGQVLDPGAAMAQSLLVFKVIGLAAIGLGVVFLALSPVLKKWSHGADETDPLPIADPTVQGQA</sequence>
<dbReference type="NCBIfam" id="TIGR00924">
    <property type="entry name" value="yjdL_sub1_fam"/>
    <property type="match status" value="1"/>
</dbReference>
<dbReference type="InterPro" id="IPR018456">
    <property type="entry name" value="PTR2_symporter_CS"/>
</dbReference>
<dbReference type="SUPFAM" id="SSF103473">
    <property type="entry name" value="MFS general substrate transporter"/>
    <property type="match status" value="1"/>
</dbReference>
<evidence type="ECO:0000256" key="8">
    <source>
        <dbReference type="SAM" id="Phobius"/>
    </source>
</evidence>
<feature type="transmembrane region" description="Helical" evidence="8">
    <location>
        <begin position="365"/>
        <end position="382"/>
    </location>
</feature>
<keyword evidence="4" id="KW-0571">Peptide transport</keyword>
<reference evidence="9 10" key="1">
    <citation type="submission" date="2022-04" db="EMBL/GenBank/DDBJ databases">
        <title>Genome sequence of soybean root-associated Caulobacter segnis RL271.</title>
        <authorList>
            <person name="Longley R."/>
            <person name="Bonito G."/>
            <person name="Trigodet F."/>
            <person name="Crosson S."/>
            <person name="Fiebig A."/>
        </authorList>
    </citation>
    <scope>NUCLEOTIDE SEQUENCE [LARGE SCALE GENOMIC DNA]</scope>
    <source>
        <strain evidence="9 10">RL271</strain>
    </source>
</reference>
<dbReference type="InterPro" id="IPR005279">
    <property type="entry name" value="Dipep/tripep_permease"/>
</dbReference>
<evidence type="ECO:0000256" key="1">
    <source>
        <dbReference type="ARBA" id="ARBA00004141"/>
    </source>
</evidence>
<feature type="transmembrane region" description="Helical" evidence="8">
    <location>
        <begin position="334"/>
        <end position="353"/>
    </location>
</feature>
<feature type="transmembrane region" description="Helical" evidence="8">
    <location>
        <begin position="237"/>
        <end position="257"/>
    </location>
</feature>
<feature type="transmembrane region" description="Helical" evidence="8">
    <location>
        <begin position="479"/>
        <end position="499"/>
    </location>
</feature>
<organism evidence="9 10">
    <name type="scientific">Caulobacter segnis</name>
    <dbReference type="NCBI Taxonomy" id="88688"/>
    <lineage>
        <taxon>Bacteria</taxon>
        <taxon>Pseudomonadati</taxon>
        <taxon>Pseudomonadota</taxon>
        <taxon>Alphaproteobacteria</taxon>
        <taxon>Caulobacterales</taxon>
        <taxon>Caulobacteraceae</taxon>
        <taxon>Caulobacter</taxon>
    </lineage>
</organism>
<evidence type="ECO:0000256" key="3">
    <source>
        <dbReference type="ARBA" id="ARBA00022692"/>
    </source>
</evidence>
<proteinExistence type="inferred from homology"/>
<dbReference type="Pfam" id="PF00854">
    <property type="entry name" value="PTR2"/>
    <property type="match status" value="2"/>
</dbReference>
<keyword evidence="7" id="KW-0813">Transport</keyword>
<gene>
    <name evidence="9" type="ORF">MZV50_01930</name>
</gene>
<feature type="transmembrane region" description="Helical" evidence="8">
    <location>
        <begin position="68"/>
        <end position="89"/>
    </location>
</feature>
<accession>A0ABY4ZUB4</accession>
<dbReference type="PANTHER" id="PTHR11654">
    <property type="entry name" value="OLIGOPEPTIDE TRANSPORTER-RELATED"/>
    <property type="match status" value="1"/>
</dbReference>